<name>A0A1Y1YN71_9PLEO</name>
<reference evidence="1 2" key="1">
    <citation type="submission" date="2016-07" db="EMBL/GenBank/DDBJ databases">
        <title>Pervasive Adenine N6-methylation of Active Genes in Fungi.</title>
        <authorList>
            <consortium name="DOE Joint Genome Institute"/>
            <person name="Mondo S.J."/>
            <person name="Dannebaum R.O."/>
            <person name="Kuo R.C."/>
            <person name="Labutti K."/>
            <person name="Haridas S."/>
            <person name="Kuo A."/>
            <person name="Salamov A."/>
            <person name="Ahrendt S.R."/>
            <person name="Lipzen A."/>
            <person name="Sullivan W."/>
            <person name="Andreopoulos W.B."/>
            <person name="Clum A."/>
            <person name="Lindquist E."/>
            <person name="Daum C."/>
            <person name="Ramamoorthy G.K."/>
            <person name="Gryganskyi A."/>
            <person name="Culley D."/>
            <person name="Magnuson J.K."/>
            <person name="James T.Y."/>
            <person name="O'Malley M.A."/>
            <person name="Stajich J.E."/>
            <person name="Spatafora J.W."/>
            <person name="Visel A."/>
            <person name="Grigoriev I.V."/>
        </authorList>
    </citation>
    <scope>NUCLEOTIDE SEQUENCE [LARGE SCALE GENOMIC DNA]</scope>
    <source>
        <strain evidence="1 2">CBS 115471</strain>
    </source>
</reference>
<gene>
    <name evidence="1" type="ORF">BCR34DRAFT_606643</name>
</gene>
<comment type="caution">
    <text evidence="1">The sequence shown here is derived from an EMBL/GenBank/DDBJ whole genome shotgun (WGS) entry which is preliminary data.</text>
</comment>
<dbReference type="InterPro" id="IPR015915">
    <property type="entry name" value="Kelch-typ_b-propeller"/>
</dbReference>
<protein>
    <submittedName>
        <fullName evidence="1">Uncharacterized protein</fullName>
    </submittedName>
</protein>
<dbReference type="Gene3D" id="2.120.10.80">
    <property type="entry name" value="Kelch-type beta propeller"/>
    <property type="match status" value="1"/>
</dbReference>
<dbReference type="AlphaFoldDB" id="A0A1Y1YN71"/>
<organism evidence="1 2">
    <name type="scientific">Clohesyomyces aquaticus</name>
    <dbReference type="NCBI Taxonomy" id="1231657"/>
    <lineage>
        <taxon>Eukaryota</taxon>
        <taxon>Fungi</taxon>
        <taxon>Dikarya</taxon>
        <taxon>Ascomycota</taxon>
        <taxon>Pezizomycotina</taxon>
        <taxon>Dothideomycetes</taxon>
        <taxon>Pleosporomycetidae</taxon>
        <taxon>Pleosporales</taxon>
        <taxon>Lindgomycetaceae</taxon>
        <taxon>Clohesyomyces</taxon>
    </lineage>
</organism>
<keyword evidence="2" id="KW-1185">Reference proteome</keyword>
<evidence type="ECO:0000313" key="1">
    <source>
        <dbReference type="EMBL" id="ORX99428.1"/>
    </source>
</evidence>
<accession>A0A1Y1YN71</accession>
<dbReference type="SUPFAM" id="SSF117281">
    <property type="entry name" value="Kelch motif"/>
    <property type="match status" value="1"/>
</dbReference>
<proteinExistence type="predicted"/>
<dbReference type="EMBL" id="MCFA01000198">
    <property type="protein sequence ID" value="ORX99428.1"/>
    <property type="molecule type" value="Genomic_DNA"/>
</dbReference>
<dbReference type="Proteomes" id="UP000193144">
    <property type="component" value="Unassembled WGS sequence"/>
</dbReference>
<dbReference type="OrthoDB" id="432528at2759"/>
<evidence type="ECO:0000313" key="2">
    <source>
        <dbReference type="Proteomes" id="UP000193144"/>
    </source>
</evidence>
<sequence length="268" mass="29131">MAFLTRYDRLHDALDDLALDNDDYGDDDDYSDAEGFFEPTPTPAALVAIAPKQFKEGRAYRYGDQVPSGNDGKKGKKDTIQEDSPIWCNVRVGGSITVLPDGTKVCIGGGHEYGPESPDTTIYNDVIVHCLAAKFPGSKKKSTPKSAVSGGVFTINGYPKDVFPSTHYHSATYHEKDSSIYIVGNKSTPDDASATPVYRLSTTDWSITAMKPSGESPGKIFEHEAKLKGNEIRVMGGKCVGMKDGKDEQGKGWVLNLTNTVWRVVQLA</sequence>